<dbReference type="InterPro" id="IPR000485">
    <property type="entry name" value="AsnC-type_HTH_dom"/>
</dbReference>
<accession>L0ABL8</accession>
<dbReference type="InParanoid" id="L0ABL8"/>
<evidence type="ECO:0000313" key="2">
    <source>
        <dbReference type="EMBL" id="AFZ70819.1"/>
    </source>
</evidence>
<dbReference type="OrthoDB" id="46229at2157"/>
<dbReference type="KEGG" id="clg:Calag_1097"/>
<keyword evidence="1" id="KW-0472">Membrane</keyword>
<dbReference type="CDD" id="cd00090">
    <property type="entry name" value="HTH_ARSR"/>
    <property type="match status" value="1"/>
</dbReference>
<dbReference type="InterPro" id="IPR036390">
    <property type="entry name" value="WH_DNA-bd_sf"/>
</dbReference>
<dbReference type="SUPFAM" id="SSF46785">
    <property type="entry name" value="Winged helix' DNA-binding domain"/>
    <property type="match status" value="1"/>
</dbReference>
<keyword evidence="1" id="KW-1133">Transmembrane helix</keyword>
<evidence type="ECO:0000256" key="1">
    <source>
        <dbReference type="SAM" id="Phobius"/>
    </source>
</evidence>
<feature type="transmembrane region" description="Helical" evidence="1">
    <location>
        <begin position="175"/>
        <end position="195"/>
    </location>
</feature>
<dbReference type="STRING" id="1056495.Calag_1097"/>
<dbReference type="InterPro" id="IPR011991">
    <property type="entry name" value="ArsR-like_HTH"/>
</dbReference>
<keyword evidence="1" id="KW-0812">Transmembrane</keyword>
<dbReference type="PRINTS" id="PR00033">
    <property type="entry name" value="HTHASNC"/>
</dbReference>
<organism evidence="2 3">
    <name type="scientific">Caldisphaera lagunensis (strain DSM 15908 / JCM 11604 / ANMR 0165 / IC-154)</name>
    <dbReference type="NCBI Taxonomy" id="1056495"/>
    <lineage>
        <taxon>Archaea</taxon>
        <taxon>Thermoproteota</taxon>
        <taxon>Thermoprotei</taxon>
        <taxon>Acidilobales</taxon>
        <taxon>Caldisphaeraceae</taxon>
        <taxon>Caldisphaera</taxon>
    </lineage>
</organism>
<dbReference type="GO" id="GO:0043565">
    <property type="term" value="F:sequence-specific DNA binding"/>
    <property type="evidence" value="ECO:0007669"/>
    <property type="project" value="InterPro"/>
</dbReference>
<dbReference type="Gene3D" id="1.10.10.10">
    <property type="entry name" value="Winged helix-like DNA-binding domain superfamily/Winged helix DNA-binding domain"/>
    <property type="match status" value="1"/>
</dbReference>
<sequence length="275" mass="31249" precursor="true">MKNKKILLLVALILMLISIKITYSYNYIENNIYIDNAGDFISVSLINVTSPEAIIIPTIQPSSYIAYYINNYQTMPIDYNGTDLIVLANQTGILNITYISLGVVNKQGMIWSFNISESYYTKIFLPENSIPININPTPINVYYQSNSPVILMPPGKIFIQYTLSSQQLTLHKNNYSLYIIIIAAIVLIIASLIIFRKRKIGKKKKEKIKEEGIDERDKQIINAIKKLGGIATANQIMSETGIPKTPLYRRLSKLVEMGYIEEVVYGKTKSYKLKD</sequence>
<dbReference type="HOGENOM" id="CLU_945269_0_0_2"/>
<protein>
    <submittedName>
        <fullName evidence="2">Putative membrane-associated protein/domain protein</fullName>
    </submittedName>
</protein>
<proteinExistence type="predicted"/>
<gene>
    <name evidence="2" type="ordered locus">Calag_1097</name>
</gene>
<dbReference type="eggNOG" id="arCOG00374">
    <property type="taxonomic scope" value="Archaea"/>
</dbReference>
<keyword evidence="3" id="KW-1185">Reference proteome</keyword>
<dbReference type="RefSeq" id="WP_015232716.1">
    <property type="nucleotide sequence ID" value="NC_019791.1"/>
</dbReference>
<dbReference type="InterPro" id="IPR036388">
    <property type="entry name" value="WH-like_DNA-bd_sf"/>
</dbReference>
<name>L0ABL8_CALLD</name>
<reference evidence="3" key="1">
    <citation type="submission" date="2012-03" db="EMBL/GenBank/DDBJ databases">
        <title>Complete genome of Caldisphaera lagunensis DSM 15908.</title>
        <authorList>
            <person name="Lucas S."/>
            <person name="Copeland A."/>
            <person name="Lapidus A."/>
            <person name="Glavina del Rio T."/>
            <person name="Dalin E."/>
            <person name="Tice H."/>
            <person name="Bruce D."/>
            <person name="Goodwin L."/>
            <person name="Pitluck S."/>
            <person name="Peters L."/>
            <person name="Mikhailova N."/>
            <person name="Teshima H."/>
            <person name="Kyrpides N."/>
            <person name="Mavromatis K."/>
            <person name="Ivanova N."/>
            <person name="Brettin T."/>
            <person name="Detter J.C."/>
            <person name="Han C."/>
            <person name="Larimer F."/>
            <person name="Land M."/>
            <person name="Hauser L."/>
            <person name="Markowitz V."/>
            <person name="Cheng J.-F."/>
            <person name="Hugenholtz P."/>
            <person name="Woyke T."/>
            <person name="Wu D."/>
            <person name="Spring S."/>
            <person name="Schroeder M."/>
            <person name="Brambilla E."/>
            <person name="Klenk H.-P."/>
            <person name="Eisen J.A."/>
        </authorList>
    </citation>
    <scope>NUCLEOTIDE SEQUENCE [LARGE SCALE GENOMIC DNA]</scope>
    <source>
        <strain evidence="3">DSM 15908 / JCM 11604 / IC-154</strain>
    </source>
</reference>
<dbReference type="Proteomes" id="UP000010469">
    <property type="component" value="Chromosome"/>
</dbReference>
<evidence type="ECO:0000313" key="3">
    <source>
        <dbReference type="Proteomes" id="UP000010469"/>
    </source>
</evidence>
<dbReference type="Pfam" id="PF13412">
    <property type="entry name" value="HTH_24"/>
    <property type="match status" value="1"/>
</dbReference>
<dbReference type="AlphaFoldDB" id="L0ABL8"/>
<dbReference type="GeneID" id="14212357"/>
<dbReference type="EMBL" id="CP003378">
    <property type="protein sequence ID" value="AFZ70819.1"/>
    <property type="molecule type" value="Genomic_DNA"/>
</dbReference>